<comment type="function">
    <text evidence="14">Glutathione-dependent oxidoreductase that facilitates the maintenance of mitochondrial redox homeostasis upon induction of apoptosis by oxidative stress. Involved in response to hydrogen peroxide and regulation of apoptosis caused by oxidative stress. Acts as a very efficient catalyst of monothiol reactions because of its high affinity for protein glutathione-mixed disulfides. Can receive electrons not only from glutathione (GSH), but also from thioredoxin reductase supporting both monothiol and dithiol reactions. Efficiently catalyzes both glutathionylation and deglutathionylation of mitochondrial complex I, which in turn regulates the superoxide production by the complex. Overexpression decreases the susceptibility to apoptosis and prevents loss of cardiolipin and cytochrome c release.</text>
</comment>
<reference evidence="18" key="3">
    <citation type="submission" date="2025-08" db="UniProtKB">
        <authorList>
            <consortium name="Ensembl"/>
        </authorList>
    </citation>
    <scope>IDENTIFICATION</scope>
</reference>
<keyword evidence="6" id="KW-0809">Transit peptide</keyword>
<dbReference type="NCBIfam" id="TIGR02180">
    <property type="entry name" value="GRX_euk"/>
    <property type="match status" value="1"/>
</dbReference>
<keyword evidence="11" id="KW-1015">Disulfide bond</keyword>
<dbReference type="SMR" id="A0A5G2QMG6"/>
<evidence type="ECO:0000259" key="17">
    <source>
        <dbReference type="Pfam" id="PF00462"/>
    </source>
</evidence>
<reference evidence="19" key="1">
    <citation type="submission" date="2009-11" db="EMBL/GenBank/DDBJ databases">
        <authorList>
            <consortium name="Porcine genome sequencing project"/>
        </authorList>
    </citation>
    <scope>NUCLEOTIDE SEQUENCE [LARGE SCALE GENOMIC DNA]</scope>
    <source>
        <strain evidence="19">Duroc</strain>
    </source>
</reference>
<evidence type="ECO:0000256" key="7">
    <source>
        <dbReference type="ARBA" id="ARBA00022982"/>
    </source>
</evidence>
<evidence type="ECO:0000313" key="20">
    <source>
        <dbReference type="VGNC" id="VGNC:95730"/>
    </source>
</evidence>
<dbReference type="PROSITE" id="PS51354">
    <property type="entry name" value="GLUTAREDOXIN_2"/>
    <property type="match status" value="1"/>
</dbReference>
<evidence type="ECO:0000313" key="19">
    <source>
        <dbReference type="Proteomes" id="UP000008227"/>
    </source>
</evidence>
<keyword evidence="9" id="KW-0411">Iron-sulfur</keyword>
<reference evidence="18" key="4">
    <citation type="submission" date="2025-09" db="UniProtKB">
        <authorList>
            <consortium name="Ensembl"/>
        </authorList>
    </citation>
    <scope>IDENTIFICATION</scope>
</reference>
<dbReference type="ExpressionAtlas" id="A0A5G2QMG6">
    <property type="expression patterns" value="baseline and differential"/>
</dbReference>
<evidence type="ECO:0000256" key="15">
    <source>
        <dbReference type="ARBA" id="ARBA00038558"/>
    </source>
</evidence>
<evidence type="ECO:0000256" key="4">
    <source>
        <dbReference type="ARBA" id="ARBA00022714"/>
    </source>
</evidence>
<dbReference type="AlphaFoldDB" id="A0A5G2QMG6"/>
<dbReference type="Gene3D" id="3.40.30.10">
    <property type="entry name" value="Glutaredoxin"/>
    <property type="match status" value="1"/>
</dbReference>
<evidence type="ECO:0000256" key="5">
    <source>
        <dbReference type="ARBA" id="ARBA00022723"/>
    </source>
</evidence>
<comment type="subcellular location">
    <subcellularLocation>
        <location evidence="1">Mitochondrion</location>
    </subcellularLocation>
</comment>
<dbReference type="PANTHER" id="PTHR46679">
    <property type="match status" value="1"/>
</dbReference>
<evidence type="ECO:0000256" key="10">
    <source>
        <dbReference type="ARBA" id="ARBA00023128"/>
    </source>
</evidence>
<keyword evidence="12" id="KW-0318">Glutathionylation</keyword>
<comment type="similarity">
    <text evidence="2">Belongs to the glutaredoxin family.</text>
</comment>
<dbReference type="STRING" id="9823.ENSSSCP00000066072"/>
<keyword evidence="7" id="KW-0249">Electron transport</keyword>
<evidence type="ECO:0000256" key="14">
    <source>
        <dbReference type="ARBA" id="ARBA00037470"/>
    </source>
</evidence>
<keyword evidence="8" id="KW-0408">Iron</keyword>
<dbReference type="Ensembl" id="ENSSSCT00000084369.1">
    <property type="protein sequence ID" value="ENSSSCP00000066072.1"/>
    <property type="gene ID" value="ENSSSCG00000031991.3"/>
</dbReference>
<dbReference type="PANTHER" id="PTHR46679:SF1">
    <property type="entry name" value="GLUTAREDOXIN-2, MITOCHONDRIAL"/>
    <property type="match status" value="1"/>
</dbReference>
<keyword evidence="5" id="KW-0479">Metal-binding</keyword>
<evidence type="ECO:0000256" key="3">
    <source>
        <dbReference type="ARBA" id="ARBA00022448"/>
    </source>
</evidence>
<comment type="subunit">
    <text evidence="15">Monomer; active form. Homodimer; inactive form. The homodimer is probably linked by 1 2Fe-2S cluster.</text>
</comment>
<dbReference type="PRINTS" id="PR00160">
    <property type="entry name" value="GLUTAREDOXIN"/>
</dbReference>
<evidence type="ECO:0000256" key="8">
    <source>
        <dbReference type="ARBA" id="ARBA00023004"/>
    </source>
</evidence>
<evidence type="ECO:0000256" key="1">
    <source>
        <dbReference type="ARBA" id="ARBA00004173"/>
    </source>
</evidence>
<sequence>MYWRRAALAGTRLVRRVSGSTGRFGGAPGASASGMGNHTSSSLGNTAAAPVNQIQETISNNCVVIFSKTSCSYCTMAKKLFHDMNVSYKVVELDLLEYGSQFQDALCTMTGDRTVPRIFVNGTFIGGAMDTHRLHQEGKLLPLVHQCYLKKTPHPSPDPTHLRLRSTVKLPSEEPTCRWAAQLRPRSFKVRGRRQSSFLHLRKMPVILRWRTIPSTRVQSFGGSLPRQRPAPRQCRHQVLHLLSHREAPTHLFGLEVICQEMLPNQPVLFYQMDDFQFVSGAFHFLHSLQVLE</sequence>
<dbReference type="Pfam" id="PF00462">
    <property type="entry name" value="Glutaredoxin"/>
    <property type="match status" value="1"/>
</dbReference>
<dbReference type="InterPro" id="IPR002109">
    <property type="entry name" value="Glutaredoxin"/>
</dbReference>
<evidence type="ECO:0000256" key="13">
    <source>
        <dbReference type="ARBA" id="ARBA00023284"/>
    </source>
</evidence>
<organism evidence="18 19">
    <name type="scientific">Sus scrofa</name>
    <name type="common">Pig</name>
    <dbReference type="NCBI Taxonomy" id="9823"/>
    <lineage>
        <taxon>Eukaryota</taxon>
        <taxon>Metazoa</taxon>
        <taxon>Chordata</taxon>
        <taxon>Craniata</taxon>
        <taxon>Vertebrata</taxon>
        <taxon>Euteleostomi</taxon>
        <taxon>Mammalia</taxon>
        <taxon>Eutheria</taxon>
        <taxon>Laurasiatheria</taxon>
        <taxon>Artiodactyla</taxon>
        <taxon>Suina</taxon>
        <taxon>Suidae</taxon>
        <taxon>Sus</taxon>
    </lineage>
</organism>
<reference evidence="18" key="2">
    <citation type="journal article" date="2020" name="Gigascience">
        <title>An improved pig reference genome sequence to enable pig genetics and genomics research.</title>
        <authorList>
            <person name="Warr A."/>
            <person name="Affara N."/>
            <person name="Aken B."/>
            <person name="Beiki H."/>
            <person name="Bickhart D.M."/>
            <person name="Billis K."/>
            <person name="Chow W."/>
            <person name="Eory L."/>
            <person name="Finlayson H.A."/>
            <person name="Flicek P."/>
            <person name="Giron C.G."/>
            <person name="Griffin D.K."/>
            <person name="Hall R."/>
            <person name="Hannum G."/>
            <person name="Hourlier T."/>
            <person name="Howe K."/>
            <person name="Hume D.A."/>
            <person name="Izuogu O."/>
            <person name="Kim K."/>
            <person name="Koren S."/>
            <person name="Liu H."/>
            <person name="Manchanda N."/>
            <person name="Martin F.J."/>
            <person name="Nonneman D.J."/>
            <person name="O'Connor R.E."/>
            <person name="Phillippy A.M."/>
            <person name="Rohrer G.A."/>
            <person name="Rosen B.D."/>
            <person name="Rund L.A."/>
            <person name="Sargent C.A."/>
            <person name="Schook L.B."/>
            <person name="Schroeder S.G."/>
            <person name="Schwartz A.S."/>
            <person name="Skinner B.M."/>
            <person name="Talbot R."/>
            <person name="Tseng E."/>
            <person name="Tuggle C.K."/>
            <person name="Watson M."/>
            <person name="Smith T.P.L."/>
            <person name="Archibald A.L."/>
        </authorList>
    </citation>
    <scope>NUCLEOTIDE SEQUENCE [LARGE SCALE GENOMIC DNA]</scope>
    <source>
        <strain evidence="18">Duroc</strain>
    </source>
</reference>
<evidence type="ECO:0000256" key="11">
    <source>
        <dbReference type="ARBA" id="ARBA00023157"/>
    </source>
</evidence>
<dbReference type="GO" id="GO:0005739">
    <property type="term" value="C:mitochondrion"/>
    <property type="evidence" value="ECO:0000318"/>
    <property type="project" value="GO_Central"/>
</dbReference>
<dbReference type="GO" id="GO:0046872">
    <property type="term" value="F:metal ion binding"/>
    <property type="evidence" value="ECO:0007669"/>
    <property type="project" value="UniProtKB-KW"/>
</dbReference>
<keyword evidence="10" id="KW-0496">Mitochondrion</keyword>
<dbReference type="VGNC" id="VGNC:95730">
    <property type="gene designation" value="GLRX2"/>
</dbReference>
<evidence type="ECO:0000256" key="2">
    <source>
        <dbReference type="ARBA" id="ARBA00007787"/>
    </source>
</evidence>
<dbReference type="SUPFAM" id="SSF52833">
    <property type="entry name" value="Thioredoxin-like"/>
    <property type="match status" value="1"/>
</dbReference>
<proteinExistence type="inferred from homology"/>
<dbReference type="InParanoid" id="A0A5G2QMG6"/>
<dbReference type="InterPro" id="IPR011899">
    <property type="entry name" value="Glutaredoxin_euk/vir"/>
</dbReference>
<name>A0A5G2QMG6_PIG</name>
<keyword evidence="4" id="KW-0001">2Fe-2S</keyword>
<keyword evidence="19" id="KW-1185">Reference proteome</keyword>
<accession>A0A5G2QMG6</accession>
<dbReference type="GeneTree" id="ENSGT00940000162420"/>
<dbReference type="InterPro" id="IPR036249">
    <property type="entry name" value="Thioredoxin-like_sf"/>
</dbReference>
<evidence type="ECO:0000256" key="16">
    <source>
        <dbReference type="ARBA" id="ARBA00039819"/>
    </source>
</evidence>
<evidence type="ECO:0000313" key="18">
    <source>
        <dbReference type="Ensembl" id="ENSSSCP00000066072.1"/>
    </source>
</evidence>
<keyword evidence="3" id="KW-0813">Transport</keyword>
<dbReference type="Bgee" id="ENSSSCG00000031991">
    <property type="expression patterns" value="Expressed in Ammon's horn and 42 other cell types or tissues"/>
</dbReference>
<dbReference type="FunFam" id="3.40.30.10:FF:000026">
    <property type="entry name" value="Glutaredoxin 2"/>
    <property type="match status" value="1"/>
</dbReference>
<evidence type="ECO:0000256" key="6">
    <source>
        <dbReference type="ARBA" id="ARBA00022946"/>
    </source>
</evidence>
<protein>
    <recommendedName>
        <fullName evidence="16">Glutaredoxin-2, mitochondrial</fullName>
    </recommendedName>
</protein>
<dbReference type="GO" id="GO:0015035">
    <property type="term" value="F:protein-disulfide reductase activity"/>
    <property type="evidence" value="ECO:0000318"/>
    <property type="project" value="GO_Central"/>
</dbReference>
<feature type="domain" description="Glutaredoxin" evidence="17">
    <location>
        <begin position="63"/>
        <end position="125"/>
    </location>
</feature>
<dbReference type="CDD" id="cd03419">
    <property type="entry name" value="GRX_GRXh_1_2_like"/>
    <property type="match status" value="1"/>
</dbReference>
<dbReference type="GO" id="GO:0051537">
    <property type="term" value="F:2 iron, 2 sulfur cluster binding"/>
    <property type="evidence" value="ECO:0007669"/>
    <property type="project" value="UniProtKB-KW"/>
</dbReference>
<keyword evidence="13" id="KW-0676">Redox-active center</keyword>
<dbReference type="InterPro" id="IPR014025">
    <property type="entry name" value="Glutaredoxin_subgr"/>
</dbReference>
<evidence type="ECO:0000256" key="9">
    <source>
        <dbReference type="ARBA" id="ARBA00023014"/>
    </source>
</evidence>
<evidence type="ECO:0000256" key="12">
    <source>
        <dbReference type="ARBA" id="ARBA00023206"/>
    </source>
</evidence>
<dbReference type="Proteomes" id="UP000008227">
    <property type="component" value="Chromosome 10"/>
</dbReference>
<gene>
    <name evidence="18 20" type="primary">GLRX2</name>
</gene>
<dbReference type="FunCoup" id="A0A5G2QMG6">
    <property type="interactions" value="132"/>
</dbReference>